<proteinExistence type="predicted"/>
<sequence>MWRGVAWRGAAEPSNGGLARGEFMKRETLLRTQLITSVAFENTYDESEAFQKACVILTHFEIESVSWA</sequence>
<dbReference type="AlphaFoldDB" id="A0A5B7GHN6"/>
<evidence type="ECO:0000313" key="2">
    <source>
        <dbReference type="Proteomes" id="UP000324222"/>
    </source>
</evidence>
<organism evidence="1 2">
    <name type="scientific">Portunus trituberculatus</name>
    <name type="common">Swimming crab</name>
    <name type="synonym">Neptunus trituberculatus</name>
    <dbReference type="NCBI Taxonomy" id="210409"/>
    <lineage>
        <taxon>Eukaryota</taxon>
        <taxon>Metazoa</taxon>
        <taxon>Ecdysozoa</taxon>
        <taxon>Arthropoda</taxon>
        <taxon>Crustacea</taxon>
        <taxon>Multicrustacea</taxon>
        <taxon>Malacostraca</taxon>
        <taxon>Eumalacostraca</taxon>
        <taxon>Eucarida</taxon>
        <taxon>Decapoda</taxon>
        <taxon>Pleocyemata</taxon>
        <taxon>Brachyura</taxon>
        <taxon>Eubrachyura</taxon>
        <taxon>Portunoidea</taxon>
        <taxon>Portunidae</taxon>
        <taxon>Portuninae</taxon>
        <taxon>Portunus</taxon>
    </lineage>
</organism>
<reference evidence="1 2" key="1">
    <citation type="submission" date="2019-05" db="EMBL/GenBank/DDBJ databases">
        <title>Another draft genome of Portunus trituberculatus and its Hox gene families provides insights of decapod evolution.</title>
        <authorList>
            <person name="Jeong J.-H."/>
            <person name="Song I."/>
            <person name="Kim S."/>
            <person name="Choi T."/>
            <person name="Kim D."/>
            <person name="Ryu S."/>
            <person name="Kim W."/>
        </authorList>
    </citation>
    <scope>NUCLEOTIDE SEQUENCE [LARGE SCALE GENOMIC DNA]</scope>
    <source>
        <tissue evidence="1">Muscle</tissue>
    </source>
</reference>
<name>A0A5B7GHN6_PORTR</name>
<dbReference type="Proteomes" id="UP000324222">
    <property type="component" value="Unassembled WGS sequence"/>
</dbReference>
<dbReference type="EMBL" id="VSRR010014191">
    <property type="protein sequence ID" value="MPC56717.1"/>
    <property type="molecule type" value="Genomic_DNA"/>
</dbReference>
<comment type="caution">
    <text evidence="1">The sequence shown here is derived from an EMBL/GenBank/DDBJ whole genome shotgun (WGS) entry which is preliminary data.</text>
</comment>
<keyword evidence="2" id="KW-1185">Reference proteome</keyword>
<accession>A0A5B7GHN6</accession>
<gene>
    <name evidence="1" type="ORF">E2C01_050681</name>
</gene>
<evidence type="ECO:0000313" key="1">
    <source>
        <dbReference type="EMBL" id="MPC56717.1"/>
    </source>
</evidence>
<protein>
    <submittedName>
        <fullName evidence="1">Uncharacterized protein</fullName>
    </submittedName>
</protein>